<name>A0ABW4DJK4_9BACL</name>
<protein>
    <submittedName>
        <fullName evidence="1">Uncharacterized protein</fullName>
    </submittedName>
</protein>
<gene>
    <name evidence="1" type="ORF">ACFQ5D_22775</name>
</gene>
<accession>A0ABW4DJK4</accession>
<comment type="caution">
    <text evidence="1">The sequence shown here is derived from an EMBL/GenBank/DDBJ whole genome shotgun (WGS) entry which is preliminary data.</text>
</comment>
<dbReference type="EMBL" id="JBHTNZ010000068">
    <property type="protein sequence ID" value="MFD1464108.1"/>
    <property type="molecule type" value="Genomic_DNA"/>
</dbReference>
<evidence type="ECO:0000313" key="1">
    <source>
        <dbReference type="EMBL" id="MFD1464108.1"/>
    </source>
</evidence>
<organism evidence="1 2">
    <name type="scientific">Paenibacillus farraposensis</name>
    <dbReference type="NCBI Taxonomy" id="2807095"/>
    <lineage>
        <taxon>Bacteria</taxon>
        <taxon>Bacillati</taxon>
        <taxon>Bacillota</taxon>
        <taxon>Bacilli</taxon>
        <taxon>Bacillales</taxon>
        <taxon>Paenibacillaceae</taxon>
        <taxon>Paenibacillus</taxon>
    </lineage>
</organism>
<dbReference type="Proteomes" id="UP001597340">
    <property type="component" value="Unassembled WGS sequence"/>
</dbReference>
<reference evidence="2" key="1">
    <citation type="journal article" date="2019" name="Int. J. Syst. Evol. Microbiol.">
        <title>The Global Catalogue of Microorganisms (GCM) 10K type strain sequencing project: providing services to taxonomists for standard genome sequencing and annotation.</title>
        <authorList>
            <consortium name="The Broad Institute Genomics Platform"/>
            <consortium name="The Broad Institute Genome Sequencing Center for Infectious Disease"/>
            <person name="Wu L."/>
            <person name="Ma J."/>
        </authorList>
    </citation>
    <scope>NUCLEOTIDE SEQUENCE [LARGE SCALE GENOMIC DNA]</scope>
    <source>
        <strain evidence="2">CCM 9147</strain>
    </source>
</reference>
<proteinExistence type="predicted"/>
<sequence>MSTPEGNRCLKDYMKDEHAAAEFCTSLENKHPIEFRKHLVTVMLAKQDVSRTNRNIMLELLKMNPTQLYNANSFRRMIMAASPSQQERVLACYLLLTEFQRWRGVYENIQIN</sequence>
<keyword evidence="2" id="KW-1185">Reference proteome</keyword>
<dbReference type="RefSeq" id="WP_377532412.1">
    <property type="nucleotide sequence ID" value="NZ_JBHTES010000002.1"/>
</dbReference>
<evidence type="ECO:0000313" key="2">
    <source>
        <dbReference type="Proteomes" id="UP001597340"/>
    </source>
</evidence>